<dbReference type="AlphaFoldDB" id="A0A951IY46"/>
<reference evidence="4 5" key="1">
    <citation type="journal article" date="2020" name="Syst. Appl. Microbiol.">
        <title>Arthrospiribacter ruber gen. nov., sp. nov., a novel bacterium isolated from Arthrospira cultures.</title>
        <authorList>
            <person name="Waleron M."/>
            <person name="Misztak A."/>
            <person name="Waleron M.M."/>
            <person name="Furmaniak M."/>
            <person name="Mrozik A."/>
            <person name="Waleron K."/>
        </authorList>
    </citation>
    <scope>NUCLEOTIDE SEQUENCE [LARGE SCALE GENOMIC DNA]</scope>
    <source>
        <strain evidence="4 5">DPMB0001</strain>
    </source>
</reference>
<dbReference type="GO" id="GO:0003677">
    <property type="term" value="F:DNA binding"/>
    <property type="evidence" value="ECO:0007669"/>
    <property type="project" value="UniProtKB-KW"/>
</dbReference>
<comment type="caution">
    <text evidence="4">The sequence shown here is derived from an EMBL/GenBank/DDBJ whole genome shotgun (WGS) entry which is preliminary data.</text>
</comment>
<dbReference type="SMART" id="SM00448">
    <property type="entry name" value="REC"/>
    <property type="match status" value="1"/>
</dbReference>
<dbReference type="InterPro" id="IPR007492">
    <property type="entry name" value="LytTR_DNA-bd_dom"/>
</dbReference>
<dbReference type="PROSITE" id="PS50930">
    <property type="entry name" value="HTH_LYTTR"/>
    <property type="match status" value="1"/>
</dbReference>
<feature type="domain" description="Response regulatory" evidence="2">
    <location>
        <begin position="4"/>
        <end position="119"/>
    </location>
</feature>
<protein>
    <submittedName>
        <fullName evidence="4">DNA-binding response regulator</fullName>
    </submittedName>
</protein>
<dbReference type="PANTHER" id="PTHR37299:SF1">
    <property type="entry name" value="STAGE 0 SPORULATION PROTEIN A HOMOLOG"/>
    <property type="match status" value="1"/>
</dbReference>
<keyword evidence="4" id="KW-0238">DNA-binding</keyword>
<evidence type="ECO:0000256" key="1">
    <source>
        <dbReference type="PROSITE-ProRule" id="PRU00169"/>
    </source>
</evidence>
<dbReference type="PROSITE" id="PS50110">
    <property type="entry name" value="RESPONSE_REGULATORY"/>
    <property type="match status" value="1"/>
</dbReference>
<evidence type="ECO:0000313" key="5">
    <source>
        <dbReference type="Proteomes" id="UP000727490"/>
    </source>
</evidence>
<name>A0A951IY46_9BACT</name>
<dbReference type="GO" id="GO:0000156">
    <property type="term" value="F:phosphorelay response regulator activity"/>
    <property type="evidence" value="ECO:0007669"/>
    <property type="project" value="InterPro"/>
</dbReference>
<feature type="domain" description="HTH LytTR-type" evidence="3">
    <location>
        <begin position="152"/>
        <end position="240"/>
    </location>
</feature>
<dbReference type="Proteomes" id="UP000727490">
    <property type="component" value="Unassembled WGS sequence"/>
</dbReference>
<gene>
    <name evidence="4" type="ORF">EGN73_16325</name>
</gene>
<dbReference type="Pfam" id="PF00072">
    <property type="entry name" value="Response_reg"/>
    <property type="match status" value="1"/>
</dbReference>
<organism evidence="4 5">
    <name type="scientific">Arthrospiribacter ruber</name>
    <dbReference type="NCBI Taxonomy" id="2487934"/>
    <lineage>
        <taxon>Bacteria</taxon>
        <taxon>Pseudomonadati</taxon>
        <taxon>Bacteroidota</taxon>
        <taxon>Cytophagia</taxon>
        <taxon>Cytophagales</taxon>
        <taxon>Cyclobacteriaceae</taxon>
        <taxon>Arthrospiribacter</taxon>
    </lineage>
</organism>
<dbReference type="Pfam" id="PF04397">
    <property type="entry name" value="LytTR"/>
    <property type="match status" value="1"/>
</dbReference>
<dbReference type="InterPro" id="IPR046947">
    <property type="entry name" value="LytR-like"/>
</dbReference>
<sequence>MKSKILLIEDNALLSETVKELLELSSYKVVSTLKSGENIDHHLSLQNPDLILMDIRIEGNLDGIELAKVIKGKAEVPIIFITSFSDSQIIERVKEIKPEGFILKPFSQETLTTTIELVLSKFYTENENYGHHKSSNKMDDTFFIRDRGWLRKIKIHDIQYIKTEGTYTHIITESKSFTLRSPIKDIAPNLPETDFKRVHKSYIVNVNRIDAVSAKELKINEEIIPIGRNYHADLQKMIQKLNDSE</sequence>
<keyword evidence="5" id="KW-1185">Reference proteome</keyword>
<accession>A0A951IY46</accession>
<dbReference type="EMBL" id="RPHB01000008">
    <property type="protein sequence ID" value="MBW3469365.1"/>
    <property type="molecule type" value="Genomic_DNA"/>
</dbReference>
<proteinExistence type="predicted"/>
<evidence type="ECO:0000259" key="2">
    <source>
        <dbReference type="PROSITE" id="PS50110"/>
    </source>
</evidence>
<dbReference type="SMART" id="SM00850">
    <property type="entry name" value="LytTR"/>
    <property type="match status" value="1"/>
</dbReference>
<dbReference type="CDD" id="cd17534">
    <property type="entry name" value="REC_DC-like"/>
    <property type="match status" value="1"/>
</dbReference>
<keyword evidence="1" id="KW-0597">Phosphoprotein</keyword>
<dbReference type="InterPro" id="IPR001789">
    <property type="entry name" value="Sig_transdc_resp-reg_receiver"/>
</dbReference>
<evidence type="ECO:0000259" key="3">
    <source>
        <dbReference type="PROSITE" id="PS50930"/>
    </source>
</evidence>
<feature type="modified residue" description="4-aspartylphosphate" evidence="1">
    <location>
        <position position="54"/>
    </location>
</feature>
<dbReference type="RefSeq" id="WP_219292369.1">
    <property type="nucleotide sequence ID" value="NZ_RPHB01000008.1"/>
</dbReference>
<evidence type="ECO:0000313" key="4">
    <source>
        <dbReference type="EMBL" id="MBW3469365.1"/>
    </source>
</evidence>
<dbReference type="PANTHER" id="PTHR37299">
    <property type="entry name" value="TRANSCRIPTIONAL REGULATOR-RELATED"/>
    <property type="match status" value="1"/>
</dbReference>